<keyword evidence="5 11" id="KW-0812">Transmembrane</keyword>
<dbReference type="PROSITE" id="PS50106">
    <property type="entry name" value="PDZ"/>
    <property type="match status" value="1"/>
</dbReference>
<evidence type="ECO:0000256" key="7">
    <source>
        <dbReference type="ARBA" id="ARBA00022833"/>
    </source>
</evidence>
<dbReference type="EC" id="3.4.24.-" evidence="11"/>
<feature type="transmembrane region" description="Helical" evidence="11">
    <location>
        <begin position="382"/>
        <end position="403"/>
    </location>
</feature>
<dbReference type="EMBL" id="DVJQ01000066">
    <property type="protein sequence ID" value="HIS74906.1"/>
    <property type="molecule type" value="Genomic_DNA"/>
</dbReference>
<reference evidence="13" key="1">
    <citation type="submission" date="2020-10" db="EMBL/GenBank/DDBJ databases">
        <authorList>
            <person name="Gilroy R."/>
        </authorList>
    </citation>
    <scope>NUCLEOTIDE SEQUENCE</scope>
    <source>
        <strain evidence="13">CHK152-2871</strain>
    </source>
</reference>
<dbReference type="GO" id="GO:0006508">
    <property type="term" value="P:proteolysis"/>
    <property type="evidence" value="ECO:0007669"/>
    <property type="project" value="UniProtKB-KW"/>
</dbReference>
<keyword evidence="9 11" id="KW-0482">Metalloprotease</keyword>
<accession>A0A9D1FJC9</accession>
<dbReference type="PANTHER" id="PTHR42837:SF2">
    <property type="entry name" value="MEMBRANE METALLOPROTEASE ARASP2, CHLOROPLASTIC-RELATED"/>
    <property type="match status" value="1"/>
</dbReference>
<reference evidence="13" key="2">
    <citation type="journal article" date="2021" name="PeerJ">
        <title>Extensive microbial diversity within the chicken gut microbiome revealed by metagenomics and culture.</title>
        <authorList>
            <person name="Gilroy R."/>
            <person name="Ravi A."/>
            <person name="Getino M."/>
            <person name="Pursley I."/>
            <person name="Horton D.L."/>
            <person name="Alikhan N.F."/>
            <person name="Baker D."/>
            <person name="Gharbi K."/>
            <person name="Hall N."/>
            <person name="Watson M."/>
            <person name="Adriaenssens E.M."/>
            <person name="Foster-Nyarko E."/>
            <person name="Jarju S."/>
            <person name="Secka A."/>
            <person name="Antonio M."/>
            <person name="Oren A."/>
            <person name="Chaudhuri R.R."/>
            <person name="La Ragione R."/>
            <person name="Hildebrand F."/>
            <person name="Pallen M.J."/>
        </authorList>
    </citation>
    <scope>NUCLEOTIDE SEQUENCE</scope>
    <source>
        <strain evidence="13">CHK152-2871</strain>
    </source>
</reference>
<keyword evidence="6 11" id="KW-0378">Hydrolase</keyword>
<evidence type="ECO:0000256" key="10">
    <source>
        <dbReference type="ARBA" id="ARBA00023136"/>
    </source>
</evidence>
<comment type="cofactor">
    <cofactor evidence="1 11">
        <name>Zn(2+)</name>
        <dbReference type="ChEBI" id="CHEBI:29105"/>
    </cofactor>
</comment>
<name>A0A9D1FJC9_9BACT</name>
<evidence type="ECO:0000313" key="14">
    <source>
        <dbReference type="Proteomes" id="UP000886865"/>
    </source>
</evidence>
<gene>
    <name evidence="13" type="primary">rseP</name>
    <name evidence="13" type="ORF">IAA86_07790</name>
</gene>
<dbReference type="Proteomes" id="UP000886865">
    <property type="component" value="Unassembled WGS sequence"/>
</dbReference>
<dbReference type="Gene3D" id="2.30.42.10">
    <property type="match status" value="1"/>
</dbReference>
<dbReference type="AlphaFoldDB" id="A0A9D1FJC9"/>
<feature type="domain" description="PDZ" evidence="12">
    <location>
        <begin position="133"/>
        <end position="165"/>
    </location>
</feature>
<dbReference type="GO" id="GO:0046872">
    <property type="term" value="F:metal ion binding"/>
    <property type="evidence" value="ECO:0007669"/>
    <property type="project" value="UniProtKB-KW"/>
</dbReference>
<dbReference type="NCBIfam" id="TIGR00054">
    <property type="entry name" value="RIP metalloprotease RseP"/>
    <property type="match status" value="1"/>
</dbReference>
<evidence type="ECO:0000256" key="3">
    <source>
        <dbReference type="ARBA" id="ARBA00007931"/>
    </source>
</evidence>
<evidence type="ECO:0000256" key="4">
    <source>
        <dbReference type="ARBA" id="ARBA00022670"/>
    </source>
</evidence>
<keyword evidence="4" id="KW-0645">Protease</keyword>
<evidence type="ECO:0000256" key="1">
    <source>
        <dbReference type="ARBA" id="ARBA00001947"/>
    </source>
</evidence>
<proteinExistence type="inferred from homology"/>
<evidence type="ECO:0000256" key="9">
    <source>
        <dbReference type="ARBA" id="ARBA00023049"/>
    </source>
</evidence>
<dbReference type="PANTHER" id="PTHR42837">
    <property type="entry name" value="REGULATOR OF SIGMA-E PROTEASE RSEP"/>
    <property type="match status" value="1"/>
</dbReference>
<feature type="transmembrane region" description="Helical" evidence="11">
    <location>
        <begin position="432"/>
        <end position="453"/>
    </location>
</feature>
<evidence type="ECO:0000256" key="11">
    <source>
        <dbReference type="RuleBase" id="RU362031"/>
    </source>
</evidence>
<dbReference type="InterPro" id="IPR008915">
    <property type="entry name" value="Peptidase_M50"/>
</dbReference>
<sequence length="457" mass="50757">MNIIIMLFLISLLVLVHELGHYLAARAFGIQVSHFGLGLPIGPVLYETKCGDTKITVHAFLLGGYVSFPDDDEDNEDAKSLPLDSPKRFKNKKPWQKAVVVSAGVFANVLFALFLVMFCAAYYHKLPSSKYDVYIKDFAPEVKSNASSSGLKAGDKIVNVNGSNIVNSYQFIFLVQKSKFFDGFVSEEIFNNKLLELKKLNPNVGEIIKSGQEIKLPPMTPETEVKVSDNVLMGIEKYKTDELELTKEQRALSVLLDGKNEFKTDKDYKLADIAYAISDSYKPLSVTVLRGDKELTFDDLKTSKDGLLGVKLEVNEIFVPINSPLEVITRSWDYLVINTKLMLLGLWQLVSGKIPLSDMHGIVAITKVGGDIIENSGMLKGLLLSAIISIDLAIINLLPIPALDGGHLMFLALEKLVGRELDEKIVEGISRVFFTLLILLMIYVVFNDIFALVTKQL</sequence>
<keyword evidence="8 11" id="KW-1133">Transmembrane helix</keyword>
<keyword evidence="10 11" id="KW-0472">Membrane</keyword>
<dbReference type="InterPro" id="IPR004387">
    <property type="entry name" value="Pept_M50_Zn"/>
</dbReference>
<dbReference type="Pfam" id="PF02163">
    <property type="entry name" value="Peptidase_M50"/>
    <property type="match status" value="1"/>
</dbReference>
<dbReference type="InterPro" id="IPR001478">
    <property type="entry name" value="PDZ"/>
</dbReference>
<dbReference type="SUPFAM" id="SSF50156">
    <property type="entry name" value="PDZ domain-like"/>
    <property type="match status" value="1"/>
</dbReference>
<evidence type="ECO:0000259" key="12">
    <source>
        <dbReference type="PROSITE" id="PS50106"/>
    </source>
</evidence>
<dbReference type="InterPro" id="IPR036034">
    <property type="entry name" value="PDZ_sf"/>
</dbReference>
<organism evidence="13 14">
    <name type="scientific">Candidatus Galligastranaerophilus intestinavium</name>
    <dbReference type="NCBI Taxonomy" id="2840836"/>
    <lineage>
        <taxon>Bacteria</taxon>
        <taxon>Candidatus Galligastranaerophilus</taxon>
    </lineage>
</organism>
<keyword evidence="11" id="KW-0479">Metal-binding</keyword>
<dbReference type="CDD" id="cd06163">
    <property type="entry name" value="S2P-M50_PDZ_RseP-like"/>
    <property type="match status" value="1"/>
</dbReference>
<comment type="caution">
    <text evidence="13">The sequence shown here is derived from an EMBL/GenBank/DDBJ whole genome shotgun (WGS) entry which is preliminary data.</text>
</comment>
<evidence type="ECO:0000313" key="13">
    <source>
        <dbReference type="EMBL" id="HIS74906.1"/>
    </source>
</evidence>
<evidence type="ECO:0000256" key="8">
    <source>
        <dbReference type="ARBA" id="ARBA00022989"/>
    </source>
</evidence>
<keyword evidence="7 11" id="KW-0862">Zinc</keyword>
<comment type="similarity">
    <text evidence="3 11">Belongs to the peptidase M50B family.</text>
</comment>
<evidence type="ECO:0000256" key="6">
    <source>
        <dbReference type="ARBA" id="ARBA00022801"/>
    </source>
</evidence>
<protein>
    <recommendedName>
        <fullName evidence="11">Zinc metalloprotease</fullName>
        <ecNumber evidence="11">3.4.24.-</ecNumber>
    </recommendedName>
</protein>
<comment type="subcellular location">
    <subcellularLocation>
        <location evidence="2">Membrane</location>
        <topology evidence="2">Multi-pass membrane protein</topology>
    </subcellularLocation>
</comment>
<dbReference type="GO" id="GO:0016020">
    <property type="term" value="C:membrane"/>
    <property type="evidence" value="ECO:0007669"/>
    <property type="project" value="UniProtKB-SubCell"/>
</dbReference>
<evidence type="ECO:0000256" key="5">
    <source>
        <dbReference type="ARBA" id="ARBA00022692"/>
    </source>
</evidence>
<dbReference type="GO" id="GO:0004222">
    <property type="term" value="F:metalloendopeptidase activity"/>
    <property type="evidence" value="ECO:0007669"/>
    <property type="project" value="InterPro"/>
</dbReference>
<feature type="transmembrane region" description="Helical" evidence="11">
    <location>
        <begin position="98"/>
        <end position="123"/>
    </location>
</feature>
<evidence type="ECO:0000256" key="2">
    <source>
        <dbReference type="ARBA" id="ARBA00004141"/>
    </source>
</evidence>